<sequence>MVQPAVQHPSFVPEEADVLARVAGLPVDLGAMAVGANLHRAAQAVRGELER</sequence>
<dbReference type="EMBL" id="CADCVO010000013">
    <property type="protein sequence ID" value="CAA9466401.1"/>
    <property type="molecule type" value="Genomic_DNA"/>
</dbReference>
<feature type="non-terminal residue" evidence="1">
    <location>
        <position position="51"/>
    </location>
</feature>
<organism evidence="1">
    <name type="scientific">uncultured Solirubrobacteraceae bacterium</name>
    <dbReference type="NCBI Taxonomy" id="1162706"/>
    <lineage>
        <taxon>Bacteria</taxon>
        <taxon>Bacillati</taxon>
        <taxon>Actinomycetota</taxon>
        <taxon>Thermoleophilia</taxon>
        <taxon>Solirubrobacterales</taxon>
        <taxon>Solirubrobacteraceae</taxon>
        <taxon>environmental samples</taxon>
    </lineage>
</organism>
<accession>A0A6J4RHU8</accession>
<evidence type="ECO:0000313" key="1">
    <source>
        <dbReference type="EMBL" id="CAA9466401.1"/>
    </source>
</evidence>
<gene>
    <name evidence="1" type="ORF">AVDCRST_MAG13-72</name>
</gene>
<reference evidence="1" key="1">
    <citation type="submission" date="2020-02" db="EMBL/GenBank/DDBJ databases">
        <authorList>
            <person name="Meier V. D."/>
        </authorList>
    </citation>
    <scope>NUCLEOTIDE SEQUENCE</scope>
    <source>
        <strain evidence="1">AVDCRST_MAG13</strain>
    </source>
</reference>
<name>A0A6J4RHU8_9ACTN</name>
<dbReference type="AlphaFoldDB" id="A0A6J4RHU8"/>
<proteinExistence type="predicted"/>
<protein>
    <submittedName>
        <fullName evidence="1">Uncharacterized protein</fullName>
    </submittedName>
</protein>